<evidence type="ECO:0000313" key="12">
    <source>
        <dbReference type="EMBL" id="MST93048.1"/>
    </source>
</evidence>
<name>A0A6I2UAI4_9FIRM</name>
<keyword evidence="9" id="KW-0175">Coiled coil</keyword>
<dbReference type="SMART" id="SM00387">
    <property type="entry name" value="HATPase_c"/>
    <property type="match status" value="1"/>
</dbReference>
<dbReference type="Gene3D" id="6.10.340.10">
    <property type="match status" value="1"/>
</dbReference>
<keyword evidence="7 10" id="KW-1133">Transmembrane helix</keyword>
<dbReference type="Gene3D" id="3.30.565.10">
    <property type="entry name" value="Histidine kinase-like ATPase, C-terminal domain"/>
    <property type="match status" value="1"/>
</dbReference>
<dbReference type="PANTHER" id="PTHR34220">
    <property type="entry name" value="SENSOR HISTIDINE KINASE YPDA"/>
    <property type="match status" value="1"/>
</dbReference>
<dbReference type="InterPro" id="IPR010559">
    <property type="entry name" value="Sig_transdc_His_kin_internal"/>
</dbReference>
<keyword evidence="4" id="KW-0808">Transferase</keyword>
<evidence type="ECO:0000256" key="9">
    <source>
        <dbReference type="SAM" id="Coils"/>
    </source>
</evidence>
<dbReference type="InterPro" id="IPR050640">
    <property type="entry name" value="Bact_2-comp_sensor_kinase"/>
</dbReference>
<dbReference type="Proteomes" id="UP000431913">
    <property type="component" value="Unassembled WGS sequence"/>
</dbReference>
<feature type="coiled-coil region" evidence="9">
    <location>
        <begin position="365"/>
        <end position="392"/>
    </location>
</feature>
<feature type="domain" description="HAMP" evidence="11">
    <location>
        <begin position="325"/>
        <end position="377"/>
    </location>
</feature>
<evidence type="ECO:0000256" key="7">
    <source>
        <dbReference type="ARBA" id="ARBA00022989"/>
    </source>
</evidence>
<dbReference type="Pfam" id="PF00672">
    <property type="entry name" value="HAMP"/>
    <property type="match status" value="1"/>
</dbReference>
<dbReference type="Pfam" id="PF06580">
    <property type="entry name" value="His_kinase"/>
    <property type="match status" value="1"/>
</dbReference>
<dbReference type="Gene3D" id="3.30.450.20">
    <property type="entry name" value="PAS domain"/>
    <property type="match status" value="2"/>
</dbReference>
<accession>A0A6I2UAI4</accession>
<sequence>MRRKAWNLVLSLRFKLLCAVLALFFTFAGVTTYFWYDRLTRQASDAAANNLHAMLRISNSNFETALKDLNSVTALVSSNFGNGLNTRIFNYLLSGDEDDVTLLQYRREAEDYIMSLCNFKSYLNSLAVYDRTGNSLSYGLIMDSVTLSSQPWYGPLINGNDDVRFIPPHYYEPDDPHPSKLVFSIARPIRYRGDCIGLVVADIKSTMLNDMFSISNLNGYSMLVVDENAGEIIFPAAENAASLSSQDRTALFRALEQGAPQFSVSLHGKNCLAVTQEASLTGWTVVGFVPYENILSDFLETRTQVLLIALACGMFILLCILLSTSLVTRNLNRLSQAVAKIDQEHLSLDVEIQSLDEVGQLYRQIQFMLRSIRELIADIRRTESEKRDSEIRALQAQINPHFLYNTLNTIQFLASLQGAENIKAVSLALSSMLHVNLNREKLIPVNEEIQYLKNYLEIQEYRFTGKFTSYFSSDTTSQSALIPKLLLQPIVENALLHGIAPQDRAGILQIKFFCLDGALHIRVKDNGKGISPQLLEALSHQPERDDGSHIGIANVRARLHLLFGDAGALWIESEPNLYTIVELSMPCITKENREQYL</sequence>
<evidence type="ECO:0000313" key="13">
    <source>
        <dbReference type="Proteomes" id="UP000431913"/>
    </source>
</evidence>
<organism evidence="12 13">
    <name type="scientific">Ruthenibacterium lactatiformans</name>
    <dbReference type="NCBI Taxonomy" id="1550024"/>
    <lineage>
        <taxon>Bacteria</taxon>
        <taxon>Bacillati</taxon>
        <taxon>Bacillota</taxon>
        <taxon>Clostridia</taxon>
        <taxon>Eubacteriales</taxon>
        <taxon>Oscillospiraceae</taxon>
        <taxon>Ruthenibacterium</taxon>
    </lineage>
</organism>
<keyword evidence="8 10" id="KW-0472">Membrane</keyword>
<protein>
    <submittedName>
        <fullName evidence="12">HAMP domain-containing protein</fullName>
    </submittedName>
</protein>
<dbReference type="GO" id="GO:0000155">
    <property type="term" value="F:phosphorelay sensor kinase activity"/>
    <property type="evidence" value="ECO:0007669"/>
    <property type="project" value="InterPro"/>
</dbReference>
<keyword evidence="3" id="KW-0597">Phosphoprotein</keyword>
<evidence type="ECO:0000256" key="3">
    <source>
        <dbReference type="ARBA" id="ARBA00022553"/>
    </source>
</evidence>
<dbReference type="Pfam" id="PF02743">
    <property type="entry name" value="dCache_1"/>
    <property type="match status" value="1"/>
</dbReference>
<dbReference type="PROSITE" id="PS50885">
    <property type="entry name" value="HAMP"/>
    <property type="match status" value="1"/>
</dbReference>
<comment type="subcellular location">
    <subcellularLocation>
        <location evidence="1">Cell membrane</location>
        <topology evidence="1">Multi-pass membrane protein</topology>
    </subcellularLocation>
</comment>
<dbReference type="InterPro" id="IPR036890">
    <property type="entry name" value="HATPase_C_sf"/>
</dbReference>
<dbReference type="CDD" id="cd06225">
    <property type="entry name" value="HAMP"/>
    <property type="match status" value="1"/>
</dbReference>
<dbReference type="GO" id="GO:0005886">
    <property type="term" value="C:plasma membrane"/>
    <property type="evidence" value="ECO:0007669"/>
    <property type="project" value="UniProtKB-SubCell"/>
</dbReference>
<dbReference type="SUPFAM" id="SSF158472">
    <property type="entry name" value="HAMP domain-like"/>
    <property type="match status" value="1"/>
</dbReference>
<evidence type="ECO:0000256" key="2">
    <source>
        <dbReference type="ARBA" id="ARBA00022475"/>
    </source>
</evidence>
<dbReference type="Pfam" id="PF02518">
    <property type="entry name" value="HATPase_c"/>
    <property type="match status" value="1"/>
</dbReference>
<evidence type="ECO:0000256" key="5">
    <source>
        <dbReference type="ARBA" id="ARBA00022692"/>
    </source>
</evidence>
<keyword evidence="5 10" id="KW-0812">Transmembrane</keyword>
<dbReference type="InterPro" id="IPR033479">
    <property type="entry name" value="dCache_1"/>
</dbReference>
<evidence type="ECO:0000256" key="4">
    <source>
        <dbReference type="ARBA" id="ARBA00022679"/>
    </source>
</evidence>
<comment type="caution">
    <text evidence="12">The sequence shown here is derived from an EMBL/GenBank/DDBJ whole genome shotgun (WGS) entry which is preliminary data.</text>
</comment>
<dbReference type="InterPro" id="IPR003660">
    <property type="entry name" value="HAMP_dom"/>
</dbReference>
<evidence type="ECO:0000256" key="6">
    <source>
        <dbReference type="ARBA" id="ARBA00022777"/>
    </source>
</evidence>
<gene>
    <name evidence="12" type="ORF">FYJ76_14095</name>
</gene>
<keyword evidence="2" id="KW-1003">Cell membrane</keyword>
<dbReference type="RefSeq" id="WP_123158793.1">
    <property type="nucleotide sequence ID" value="NZ_CATXDA010000124.1"/>
</dbReference>
<dbReference type="PANTHER" id="PTHR34220:SF7">
    <property type="entry name" value="SENSOR HISTIDINE KINASE YPDA"/>
    <property type="match status" value="1"/>
</dbReference>
<evidence type="ECO:0000256" key="8">
    <source>
        <dbReference type="ARBA" id="ARBA00023136"/>
    </source>
</evidence>
<dbReference type="EMBL" id="VUNJ01000019">
    <property type="protein sequence ID" value="MST93048.1"/>
    <property type="molecule type" value="Genomic_DNA"/>
</dbReference>
<evidence type="ECO:0000259" key="11">
    <source>
        <dbReference type="PROSITE" id="PS50885"/>
    </source>
</evidence>
<keyword evidence="6" id="KW-0418">Kinase</keyword>
<dbReference type="SUPFAM" id="SSF55874">
    <property type="entry name" value="ATPase domain of HSP90 chaperone/DNA topoisomerase II/histidine kinase"/>
    <property type="match status" value="1"/>
</dbReference>
<dbReference type="InterPro" id="IPR003594">
    <property type="entry name" value="HATPase_dom"/>
</dbReference>
<dbReference type="AlphaFoldDB" id="A0A6I2UAI4"/>
<proteinExistence type="predicted"/>
<dbReference type="SMART" id="SM00304">
    <property type="entry name" value="HAMP"/>
    <property type="match status" value="1"/>
</dbReference>
<evidence type="ECO:0000256" key="1">
    <source>
        <dbReference type="ARBA" id="ARBA00004651"/>
    </source>
</evidence>
<reference evidence="12 13" key="1">
    <citation type="submission" date="2019-08" db="EMBL/GenBank/DDBJ databases">
        <title>In-depth cultivation of the pig gut microbiome towards novel bacterial diversity and tailored functional studies.</title>
        <authorList>
            <person name="Wylensek D."/>
            <person name="Hitch T.C.A."/>
            <person name="Clavel T."/>
        </authorList>
    </citation>
    <scope>NUCLEOTIDE SEQUENCE [LARGE SCALE GENOMIC DNA]</scope>
    <source>
        <strain evidence="12 13">WCA3-601-WT-6J</strain>
    </source>
</reference>
<feature type="transmembrane region" description="Helical" evidence="10">
    <location>
        <begin position="305"/>
        <end position="327"/>
    </location>
</feature>
<evidence type="ECO:0000256" key="10">
    <source>
        <dbReference type="SAM" id="Phobius"/>
    </source>
</evidence>